<dbReference type="PANTHER" id="PTHR30137:SF8">
    <property type="entry name" value="BLR5498 PROTEIN"/>
    <property type="match status" value="1"/>
</dbReference>
<accession>A0A3N4GPH4</accession>
<keyword evidence="2" id="KW-0503">Monooxygenase</keyword>
<dbReference type="AlphaFoldDB" id="A0A3N4GPH4"/>
<keyword evidence="1" id="KW-0560">Oxidoreductase</keyword>
<evidence type="ECO:0000313" key="5">
    <source>
        <dbReference type="Proteomes" id="UP000273977"/>
    </source>
</evidence>
<name>A0A3N4GPH4_9LACT</name>
<gene>
    <name evidence="4" type="ORF">EF384_05370</name>
</gene>
<dbReference type="InterPro" id="IPR036661">
    <property type="entry name" value="Luciferase-like_sf"/>
</dbReference>
<sequence length="350" mass="39762">MKNQYVDTSTGMEFAAITLGDYIPNEENKRLFSQHDRIKNMVKLGVDAEQMGYDVFGVGESHQEDFIASAPAVILAAIAGQTEKIKLTSATTVLSLNDPARVYEDFTTLDQISDGRAEILLGRGSRHAAYQLFGYDIRDYDELFAEKLDLLQQINSNKPVTWSGKYRPALENAQFYPKPYDDSLPLWRVVGQHTASAKQSGENGLPANFSYLWTGSNLFNKRVDIYRNALRQNGFDPATMPIGISGSVYIADDINTAMRESYKSMQHTFKYVHGIDMNKQDFVNARSYKHPMLIGDKQLLIDKIMYQYETFNFQRLTLEIDNGNEPDKVNQQLAKFADEVIPYVKTHTKE</sequence>
<evidence type="ECO:0000259" key="3">
    <source>
        <dbReference type="Pfam" id="PF00296"/>
    </source>
</evidence>
<keyword evidence="5" id="KW-1185">Reference proteome</keyword>
<evidence type="ECO:0000256" key="2">
    <source>
        <dbReference type="ARBA" id="ARBA00023033"/>
    </source>
</evidence>
<dbReference type="Pfam" id="PF00296">
    <property type="entry name" value="Bac_luciferase"/>
    <property type="match status" value="1"/>
</dbReference>
<comment type="caution">
    <text evidence="4">The sequence shown here is derived from an EMBL/GenBank/DDBJ whole genome shotgun (WGS) entry which is preliminary data.</text>
</comment>
<dbReference type="InterPro" id="IPR011251">
    <property type="entry name" value="Luciferase-like_dom"/>
</dbReference>
<dbReference type="PANTHER" id="PTHR30137">
    <property type="entry name" value="LUCIFERASE-LIKE MONOOXYGENASE"/>
    <property type="match status" value="1"/>
</dbReference>
<dbReference type="GO" id="GO:0016705">
    <property type="term" value="F:oxidoreductase activity, acting on paired donors, with incorporation or reduction of molecular oxygen"/>
    <property type="evidence" value="ECO:0007669"/>
    <property type="project" value="InterPro"/>
</dbReference>
<dbReference type="InterPro" id="IPR050766">
    <property type="entry name" value="Bact_Lucif_Oxidored"/>
</dbReference>
<reference evidence="4 5" key="1">
    <citation type="submission" date="2018-11" db="EMBL/GenBank/DDBJ databases">
        <title>Aerococcus sp. SJQ22, whole genome shotgun sequence.</title>
        <authorList>
            <person name="Sun L."/>
            <person name="Gao X."/>
            <person name="Chen W."/>
            <person name="Huang K."/>
        </authorList>
    </citation>
    <scope>NUCLEOTIDE SEQUENCE [LARGE SCALE GENOMIC DNA]</scope>
    <source>
        <strain evidence="4 5">SJQ22</strain>
    </source>
</reference>
<dbReference type="Proteomes" id="UP000273977">
    <property type="component" value="Unassembled WGS sequence"/>
</dbReference>
<dbReference type="GO" id="GO:0004497">
    <property type="term" value="F:monooxygenase activity"/>
    <property type="evidence" value="ECO:0007669"/>
    <property type="project" value="UniProtKB-KW"/>
</dbReference>
<protein>
    <submittedName>
        <fullName evidence="4">LLM class flavin-dependent oxidoreductase</fullName>
    </submittedName>
</protein>
<dbReference type="RefSeq" id="WP_123780005.1">
    <property type="nucleotide sequence ID" value="NZ_RKMG01000014.1"/>
</dbReference>
<feature type="domain" description="Luciferase-like" evidence="3">
    <location>
        <begin position="25"/>
        <end position="268"/>
    </location>
</feature>
<proteinExistence type="predicted"/>
<dbReference type="GO" id="GO:0005829">
    <property type="term" value="C:cytosol"/>
    <property type="evidence" value="ECO:0007669"/>
    <property type="project" value="TreeGrafter"/>
</dbReference>
<dbReference type="OrthoDB" id="9776438at2"/>
<dbReference type="EMBL" id="RKMG01000014">
    <property type="protein sequence ID" value="RPA60510.1"/>
    <property type="molecule type" value="Genomic_DNA"/>
</dbReference>
<dbReference type="Gene3D" id="3.20.20.30">
    <property type="entry name" value="Luciferase-like domain"/>
    <property type="match status" value="1"/>
</dbReference>
<evidence type="ECO:0000313" key="4">
    <source>
        <dbReference type="EMBL" id="RPA60510.1"/>
    </source>
</evidence>
<evidence type="ECO:0000256" key="1">
    <source>
        <dbReference type="ARBA" id="ARBA00023002"/>
    </source>
</evidence>
<organism evidence="4 5">
    <name type="scientific">Aerococcus agrisoli</name>
    <dbReference type="NCBI Taxonomy" id="2487350"/>
    <lineage>
        <taxon>Bacteria</taxon>
        <taxon>Bacillati</taxon>
        <taxon>Bacillota</taxon>
        <taxon>Bacilli</taxon>
        <taxon>Lactobacillales</taxon>
        <taxon>Aerococcaceae</taxon>
        <taxon>Aerococcus</taxon>
    </lineage>
</organism>
<dbReference type="SUPFAM" id="SSF51679">
    <property type="entry name" value="Bacterial luciferase-like"/>
    <property type="match status" value="1"/>
</dbReference>